<keyword evidence="11" id="KW-1185">Reference proteome</keyword>
<evidence type="ECO:0000256" key="9">
    <source>
        <dbReference type="HAMAP-Rule" id="MF_00812"/>
    </source>
</evidence>
<keyword evidence="6 9" id="KW-0489">Methyltransferase</keyword>
<proteinExistence type="inferred from homology"/>
<evidence type="ECO:0000256" key="1">
    <source>
        <dbReference type="ARBA" id="ARBA00000903"/>
    </source>
</evidence>
<name>A0A0K1XF56_9GAMM</name>
<feature type="binding site" evidence="9">
    <location>
        <position position="67"/>
    </location>
    <ligand>
        <name>S-adenosyl-L-methionine</name>
        <dbReference type="ChEBI" id="CHEBI:59789"/>
    </ligand>
</feature>
<dbReference type="RefSeq" id="WP_053101177.1">
    <property type="nucleotide sequence ID" value="NZ_CP012365.1"/>
</dbReference>
<feature type="binding site" evidence="9">
    <location>
        <position position="124"/>
    </location>
    <ligand>
        <name>S-adenosyl-L-methionine</name>
        <dbReference type="ChEBI" id="CHEBI:59789"/>
    </ligand>
</feature>
<sequence>MDQEFWLERWENNQIGFHLRDRANPCLDKYWHLTKLTPGATVFVPLCGKSLDLLWFAEQGYKVIGVELAEKAVQDFFKEHQLTPSLVETAEFKCYQAENITLYSGDFFALTKAHLAQCSAVYDRAALVAWPPELQARYAAHLFSILPQASTGLVVVMDYLQSEMAGPPFAVSEAQLNSFLTNDYQVERVGQRDILRYEPKFVERGLTSLTENVFLLSAQTQTAGAN</sequence>
<dbReference type="EC" id="2.1.1.67" evidence="4 9"/>
<comment type="similarity">
    <text evidence="3 9">Belongs to the class I-like SAM-binding methyltransferase superfamily. TPMT family.</text>
</comment>
<dbReference type="InterPro" id="IPR029063">
    <property type="entry name" value="SAM-dependent_MTases_sf"/>
</dbReference>
<evidence type="ECO:0000256" key="8">
    <source>
        <dbReference type="ARBA" id="ARBA00022691"/>
    </source>
</evidence>
<dbReference type="Pfam" id="PF05724">
    <property type="entry name" value="TPMT"/>
    <property type="match status" value="1"/>
</dbReference>
<evidence type="ECO:0000256" key="6">
    <source>
        <dbReference type="ARBA" id="ARBA00022603"/>
    </source>
</evidence>
<comment type="catalytic activity">
    <reaction evidence="1 9">
        <text>S-adenosyl-L-methionine + a thiopurine = S-adenosyl-L-homocysteine + a thiopurine S-methylether.</text>
        <dbReference type="EC" id="2.1.1.67"/>
    </reaction>
</comment>
<dbReference type="NCBIfam" id="TIGR03840">
    <property type="entry name" value="TMPT_Se_Te"/>
    <property type="match status" value="1"/>
</dbReference>
<organism evidence="10 11">
    <name type="scientific">Thiopseudomonas alkaliphila</name>
    <dbReference type="NCBI Taxonomy" id="1697053"/>
    <lineage>
        <taxon>Bacteria</taxon>
        <taxon>Pseudomonadati</taxon>
        <taxon>Pseudomonadota</taxon>
        <taxon>Gammaproteobacteria</taxon>
        <taxon>Pseudomonadales</taxon>
        <taxon>Pseudomonadaceae</taxon>
        <taxon>Thiopseudomonas</taxon>
    </lineage>
</organism>
<gene>
    <name evidence="9" type="primary">tpm</name>
    <name evidence="10" type="ORF">AKN88_08560</name>
</gene>
<dbReference type="NCBIfam" id="NF009732">
    <property type="entry name" value="PRK13255.1"/>
    <property type="match status" value="1"/>
</dbReference>
<dbReference type="HAMAP" id="MF_00812">
    <property type="entry name" value="Thiopur_methtran"/>
    <property type="match status" value="1"/>
</dbReference>
<dbReference type="InterPro" id="IPR025835">
    <property type="entry name" value="Thiopurine_S-MeTrfase"/>
</dbReference>
<evidence type="ECO:0000256" key="4">
    <source>
        <dbReference type="ARBA" id="ARBA00011905"/>
    </source>
</evidence>
<dbReference type="EMBL" id="CP012365">
    <property type="protein sequence ID" value="AKX59971.1"/>
    <property type="molecule type" value="Genomic_DNA"/>
</dbReference>
<dbReference type="Proteomes" id="UP000063953">
    <property type="component" value="Chromosome"/>
</dbReference>
<dbReference type="AlphaFoldDB" id="A0A0K1XF56"/>
<accession>A0A0K1XF56</accession>
<keyword evidence="5 9" id="KW-0963">Cytoplasm</keyword>
<protein>
    <recommendedName>
        <fullName evidence="4 9">Thiopurine S-methyltransferase</fullName>
        <ecNumber evidence="4 9">2.1.1.67</ecNumber>
    </recommendedName>
    <alternativeName>
        <fullName evidence="9">Thiopurine methyltransferase</fullName>
    </alternativeName>
</protein>
<dbReference type="InterPro" id="IPR008854">
    <property type="entry name" value="TPMT"/>
</dbReference>
<keyword evidence="8 9" id="KW-0949">S-adenosyl-L-methionine</keyword>
<dbReference type="PANTHER" id="PTHR10259">
    <property type="entry name" value="THIOPURINE S-METHYLTRANSFERASE"/>
    <property type="match status" value="1"/>
</dbReference>
<reference evidence="10 11" key="1">
    <citation type="journal article" date="2015" name="Genome Announc.">
        <title>Genome Sequences of Oblitimonas alkaliphila gen. nov. sp. nov. (Proposed), a Novel Bacterium of the Pseudomonadaceae Family.</title>
        <authorList>
            <person name="Lauer A.C."/>
            <person name="Nicholson A.C."/>
            <person name="Humrighouse B.W."/>
            <person name="Emery B."/>
            <person name="Drobish A."/>
            <person name="Juieng P."/>
            <person name="Loparev V."/>
            <person name="McQuiston J.R."/>
        </authorList>
    </citation>
    <scope>NUCLEOTIDE SEQUENCE [LARGE SCALE GENOMIC DNA]</scope>
    <source>
        <strain evidence="10 11">E5571</strain>
    </source>
</reference>
<dbReference type="GO" id="GO:0008119">
    <property type="term" value="F:thiopurine S-methyltransferase activity"/>
    <property type="evidence" value="ECO:0007669"/>
    <property type="project" value="UniProtKB-UniRule"/>
</dbReference>
<evidence type="ECO:0000313" key="10">
    <source>
        <dbReference type="EMBL" id="AKX59971.1"/>
    </source>
</evidence>
<evidence type="ECO:0000313" key="11">
    <source>
        <dbReference type="Proteomes" id="UP000063953"/>
    </source>
</evidence>
<evidence type="ECO:0000256" key="3">
    <source>
        <dbReference type="ARBA" id="ARBA00008145"/>
    </source>
</evidence>
<dbReference type="InterPro" id="IPR022474">
    <property type="entry name" value="Thiopur_S-MeTfrase_Se/Te_detox"/>
</dbReference>
<dbReference type="GO" id="GO:0010038">
    <property type="term" value="P:response to metal ion"/>
    <property type="evidence" value="ECO:0007669"/>
    <property type="project" value="InterPro"/>
</dbReference>
<dbReference type="GO" id="GO:0005737">
    <property type="term" value="C:cytoplasm"/>
    <property type="evidence" value="ECO:0007669"/>
    <property type="project" value="UniProtKB-SubCell"/>
</dbReference>
<evidence type="ECO:0000256" key="7">
    <source>
        <dbReference type="ARBA" id="ARBA00022679"/>
    </source>
</evidence>
<dbReference type="Gene3D" id="3.40.50.150">
    <property type="entry name" value="Vaccinia Virus protein VP39"/>
    <property type="match status" value="1"/>
</dbReference>
<feature type="binding site" evidence="9">
    <location>
        <position position="46"/>
    </location>
    <ligand>
        <name>S-adenosyl-L-methionine</name>
        <dbReference type="ChEBI" id="CHEBI:59789"/>
    </ligand>
</feature>
<dbReference type="SUPFAM" id="SSF53335">
    <property type="entry name" value="S-adenosyl-L-methionine-dependent methyltransferases"/>
    <property type="match status" value="1"/>
</dbReference>
<dbReference type="PIRSF" id="PIRSF023956">
    <property type="entry name" value="Thiopurine_S-methyltransferase"/>
    <property type="match status" value="1"/>
</dbReference>
<evidence type="ECO:0000256" key="2">
    <source>
        <dbReference type="ARBA" id="ARBA00004496"/>
    </source>
</evidence>
<dbReference type="GO" id="GO:0032259">
    <property type="term" value="P:methylation"/>
    <property type="evidence" value="ECO:0007669"/>
    <property type="project" value="UniProtKB-KW"/>
</dbReference>
<keyword evidence="7 9" id="KW-0808">Transferase</keyword>
<dbReference type="PATRIC" id="fig|1698449.3.peg.1720"/>
<dbReference type="FunFam" id="3.40.50.150:FF:000101">
    <property type="entry name" value="Thiopurine S-methyltransferase"/>
    <property type="match status" value="1"/>
</dbReference>
<dbReference type="PROSITE" id="PS51585">
    <property type="entry name" value="SAM_MT_TPMT"/>
    <property type="match status" value="1"/>
</dbReference>
<dbReference type="STRING" id="1697053.AKN87_10940"/>
<evidence type="ECO:0000256" key="5">
    <source>
        <dbReference type="ARBA" id="ARBA00022490"/>
    </source>
</evidence>
<dbReference type="PANTHER" id="PTHR10259:SF11">
    <property type="entry name" value="THIOPURINE S-METHYLTRANSFERASE"/>
    <property type="match status" value="1"/>
</dbReference>
<comment type="subcellular location">
    <subcellularLocation>
        <location evidence="2 9">Cytoplasm</location>
    </subcellularLocation>
</comment>
<feature type="binding site" evidence="9">
    <location>
        <position position="10"/>
    </location>
    <ligand>
        <name>S-adenosyl-L-methionine</name>
        <dbReference type="ChEBI" id="CHEBI:59789"/>
    </ligand>
</feature>